<dbReference type="Gene3D" id="3.30.420.40">
    <property type="match status" value="2"/>
</dbReference>
<dbReference type="PANTHER" id="PTHR34847:SF1">
    <property type="entry name" value="NODULATION PROTEIN U"/>
    <property type="match status" value="1"/>
</dbReference>
<dbReference type="CDD" id="cd24098">
    <property type="entry name" value="ASKHA_NBD_TobZ_N"/>
    <property type="match status" value="1"/>
</dbReference>
<dbReference type="InterPro" id="IPR051338">
    <property type="entry name" value="NodU/CmcH_Carbamoyltrnsfr"/>
</dbReference>
<dbReference type="InterPro" id="IPR003696">
    <property type="entry name" value="Carbtransf_dom"/>
</dbReference>
<gene>
    <name evidence="4" type="ORF">GC096_22090</name>
</gene>
<dbReference type="PANTHER" id="PTHR34847">
    <property type="entry name" value="NODULATION PROTEIN U"/>
    <property type="match status" value="1"/>
</dbReference>
<protein>
    <submittedName>
        <fullName evidence="4">Carbamoyl transferase</fullName>
    </submittedName>
</protein>
<sequence>MIILGIHKDPWHNTGAAIIKEVDNEVQFAFISEERLNREKDSRVFPIKSILACMKQLNINSKDEIDLIVMDHIEDIDWRKDNKTREVIVNDFFKDINEEKIKIINHHLAHACSTFFSSSFDEAAVLIVDGRGTMKETQSLFYASTKDNQINLLDSTDKVGIGLLYSTVSQKIGFGKMQEGKTMGLAPYGRDNNKRIFNFPKEFVGVVTDYSNVVSEGTYTLTAEYDKEISGWDDVATAAYEVQEECEAAFLHLAKYAKEKTKSDFLCLSGGVALNSVSNDKVLKSGLFNDIFINPACSDTGIPLGCALYGYHIAKGRPKSYSTINPYMGPEYSVEDINKAISSFTGFSIYERNAIEKLTEMLIDNKIIARHYGRSEMGPRALGNRSILMNPTIEENKDVLNERVKHRESFRPFAPAILEEFTCDYFDLDRQSPYMLLVPNVNEDKRQVIPAVTHVDGTARVQTLTKERNGAFYDLVESFYKISGVPVLLNTSFNVAGEPIVETPEDAIRCFLSTNIDALLIGEILLIK</sequence>
<evidence type="ECO:0000313" key="5">
    <source>
        <dbReference type="Proteomes" id="UP000653578"/>
    </source>
</evidence>
<dbReference type="InterPro" id="IPR038152">
    <property type="entry name" value="Carbam_trans_C_sf"/>
</dbReference>
<dbReference type="InterPro" id="IPR043129">
    <property type="entry name" value="ATPase_NBD"/>
</dbReference>
<accession>A0ABX1XFR4</accession>
<dbReference type="EMBL" id="WHNY01000065">
    <property type="protein sequence ID" value="NOU66740.1"/>
    <property type="molecule type" value="Genomic_DNA"/>
</dbReference>
<dbReference type="Pfam" id="PF16861">
    <property type="entry name" value="Carbam_trans_C"/>
    <property type="match status" value="1"/>
</dbReference>
<dbReference type="Proteomes" id="UP000653578">
    <property type="component" value="Unassembled WGS sequence"/>
</dbReference>
<evidence type="ECO:0000259" key="3">
    <source>
        <dbReference type="Pfam" id="PF16861"/>
    </source>
</evidence>
<feature type="domain" description="Carbamoyltransferase C-terminal" evidence="3">
    <location>
        <begin position="360"/>
        <end position="527"/>
    </location>
</feature>
<dbReference type="SUPFAM" id="SSF53067">
    <property type="entry name" value="Actin-like ATPase domain"/>
    <property type="match status" value="1"/>
</dbReference>
<proteinExistence type="inferred from homology"/>
<feature type="domain" description="Carbamoyltransferase" evidence="2">
    <location>
        <begin position="93"/>
        <end position="308"/>
    </location>
</feature>
<dbReference type="RefSeq" id="WP_171633289.1">
    <property type="nucleotide sequence ID" value="NZ_WHNY01000065.1"/>
</dbReference>
<dbReference type="Gene3D" id="3.90.870.20">
    <property type="entry name" value="Carbamoyltransferase, C-terminal domain"/>
    <property type="match status" value="1"/>
</dbReference>
<evidence type="ECO:0000256" key="1">
    <source>
        <dbReference type="ARBA" id="ARBA00006129"/>
    </source>
</evidence>
<dbReference type="Pfam" id="PF02543">
    <property type="entry name" value="Carbam_trans_N"/>
    <property type="match status" value="1"/>
</dbReference>
<evidence type="ECO:0000259" key="2">
    <source>
        <dbReference type="Pfam" id="PF02543"/>
    </source>
</evidence>
<reference evidence="4 5" key="1">
    <citation type="submission" date="2019-10" db="EMBL/GenBank/DDBJ databases">
        <title>Description of Paenibacillus humi sp. nov.</title>
        <authorList>
            <person name="Carlier A."/>
            <person name="Qi S."/>
        </authorList>
    </citation>
    <scope>NUCLEOTIDE SEQUENCE [LARGE SCALE GENOMIC DNA]</scope>
    <source>
        <strain evidence="4 5">LMG 31461</strain>
    </source>
</reference>
<evidence type="ECO:0000313" key="4">
    <source>
        <dbReference type="EMBL" id="NOU66740.1"/>
    </source>
</evidence>
<dbReference type="GO" id="GO:0016740">
    <property type="term" value="F:transferase activity"/>
    <property type="evidence" value="ECO:0007669"/>
    <property type="project" value="UniProtKB-KW"/>
</dbReference>
<comment type="caution">
    <text evidence="4">The sequence shown here is derived from an EMBL/GenBank/DDBJ whole genome shotgun (WGS) entry which is preliminary data.</text>
</comment>
<dbReference type="InterPro" id="IPR031730">
    <property type="entry name" value="Carbam_trans_C"/>
</dbReference>
<organism evidence="4 5">
    <name type="scientific">Paenibacillus plantarum</name>
    <dbReference type="NCBI Taxonomy" id="2654975"/>
    <lineage>
        <taxon>Bacteria</taxon>
        <taxon>Bacillati</taxon>
        <taxon>Bacillota</taxon>
        <taxon>Bacilli</taxon>
        <taxon>Bacillales</taxon>
        <taxon>Paenibacillaceae</taxon>
        <taxon>Paenibacillus</taxon>
    </lineage>
</organism>
<keyword evidence="5" id="KW-1185">Reference proteome</keyword>
<keyword evidence="4" id="KW-0808">Transferase</keyword>
<comment type="similarity">
    <text evidence="1">Belongs to the NodU/CmcH family.</text>
</comment>
<name>A0ABX1XFR4_9BACL</name>